<dbReference type="EMBL" id="CP090896">
    <property type="protein sequence ID" value="ULT81389.1"/>
    <property type="molecule type" value="Genomic_DNA"/>
</dbReference>
<accession>A0AAE8ZNP8</accession>
<evidence type="ECO:0000256" key="1">
    <source>
        <dbReference type="SAM" id="MobiDB-lite"/>
    </source>
</evidence>
<name>A0AAE8ZNP8_CAEBR</name>
<protein>
    <submittedName>
        <fullName evidence="2">Uncharacterized protein</fullName>
    </submittedName>
</protein>
<organism evidence="2 3">
    <name type="scientific">Caenorhabditis briggsae</name>
    <dbReference type="NCBI Taxonomy" id="6238"/>
    <lineage>
        <taxon>Eukaryota</taxon>
        <taxon>Metazoa</taxon>
        <taxon>Ecdysozoa</taxon>
        <taxon>Nematoda</taxon>
        <taxon>Chromadorea</taxon>
        <taxon>Rhabditida</taxon>
        <taxon>Rhabditina</taxon>
        <taxon>Rhabditomorpha</taxon>
        <taxon>Rhabditoidea</taxon>
        <taxon>Rhabditidae</taxon>
        <taxon>Peloderinae</taxon>
        <taxon>Caenorhabditis</taxon>
    </lineage>
</organism>
<proteinExistence type="predicted"/>
<gene>
    <name evidence="2" type="ORF">L3Y34_011347</name>
</gene>
<dbReference type="Proteomes" id="UP000827892">
    <property type="component" value="Chromosome X"/>
</dbReference>
<dbReference type="AlphaFoldDB" id="A0AAE8ZNP8"/>
<evidence type="ECO:0000313" key="2">
    <source>
        <dbReference type="EMBL" id="ULT81389.1"/>
    </source>
</evidence>
<evidence type="ECO:0000313" key="3">
    <source>
        <dbReference type="Proteomes" id="UP000827892"/>
    </source>
</evidence>
<feature type="region of interest" description="Disordered" evidence="1">
    <location>
        <begin position="96"/>
        <end position="126"/>
    </location>
</feature>
<reference evidence="2 3" key="1">
    <citation type="submission" date="2022-05" db="EMBL/GenBank/DDBJ databases">
        <title>Chromosome-level reference genomes for two strains of Caenorhabditis briggsae: an improved platform for comparative genomics.</title>
        <authorList>
            <person name="Stevens L."/>
            <person name="Andersen E.C."/>
        </authorList>
    </citation>
    <scope>NUCLEOTIDE SEQUENCE [LARGE SCALE GENOMIC DNA]</scope>
    <source>
        <strain evidence="2">QX1410_ONT</strain>
        <tissue evidence="2">Whole-organism</tissue>
    </source>
</reference>
<sequence>MKVMSCFGDVLKSCVSSKKKRCSEFLRFLAEEMARSMFPFDDTYRVTFNGSLLPSQSVSGEIMPVHFSDTGSPKFVLLDAPLIPFWRKKEAPESTTSTVSTDLAMSSPSTGITDIDTTSPESVDAKTDQIKVSPILEITNNNNNKEVDKVVPEIEMKHDIVVILPLRPHSA</sequence>
<feature type="compositionally biased region" description="Polar residues" evidence="1">
    <location>
        <begin position="96"/>
        <end position="121"/>
    </location>
</feature>